<evidence type="ECO:0000313" key="3">
    <source>
        <dbReference type="Proteomes" id="UP001234495"/>
    </source>
</evidence>
<feature type="transmembrane region" description="Helical" evidence="1">
    <location>
        <begin position="169"/>
        <end position="192"/>
    </location>
</feature>
<dbReference type="Proteomes" id="UP001234495">
    <property type="component" value="Unassembled WGS sequence"/>
</dbReference>
<feature type="transmembrane region" description="Helical" evidence="1">
    <location>
        <begin position="16"/>
        <end position="36"/>
    </location>
</feature>
<feature type="transmembrane region" description="Helical" evidence="1">
    <location>
        <begin position="212"/>
        <end position="239"/>
    </location>
</feature>
<feature type="transmembrane region" description="Helical" evidence="1">
    <location>
        <begin position="97"/>
        <end position="122"/>
    </location>
</feature>
<evidence type="ECO:0000256" key="1">
    <source>
        <dbReference type="SAM" id="Phobius"/>
    </source>
</evidence>
<name>A0ABT9ZHM5_9BACI</name>
<organism evidence="2 3">
    <name type="scientific">Metabacillus malikii</name>
    <dbReference type="NCBI Taxonomy" id="1504265"/>
    <lineage>
        <taxon>Bacteria</taxon>
        <taxon>Bacillati</taxon>
        <taxon>Bacillota</taxon>
        <taxon>Bacilli</taxon>
        <taxon>Bacillales</taxon>
        <taxon>Bacillaceae</taxon>
        <taxon>Metabacillus</taxon>
    </lineage>
</organism>
<dbReference type="CDD" id="cd21809">
    <property type="entry name" value="ABC-2_lan_permease-like"/>
    <property type="match status" value="1"/>
</dbReference>
<keyword evidence="1" id="KW-0812">Transmembrane</keyword>
<dbReference type="RefSeq" id="WP_307342281.1">
    <property type="nucleotide sequence ID" value="NZ_JAUSUD010000012.1"/>
</dbReference>
<dbReference type="EMBL" id="JAUSUD010000012">
    <property type="protein sequence ID" value="MDQ0231394.1"/>
    <property type="molecule type" value="Genomic_DNA"/>
</dbReference>
<comment type="caution">
    <text evidence="2">The sequence shown here is derived from an EMBL/GenBank/DDBJ whole genome shotgun (WGS) entry which is preliminary data.</text>
</comment>
<dbReference type="Pfam" id="PF12730">
    <property type="entry name" value="ABC2_membrane_4"/>
    <property type="match status" value="1"/>
</dbReference>
<accession>A0ABT9ZHM5</accession>
<feature type="transmembrane region" description="Helical" evidence="1">
    <location>
        <begin position="142"/>
        <end position="162"/>
    </location>
</feature>
<keyword evidence="3" id="KW-1185">Reference proteome</keyword>
<proteinExistence type="predicted"/>
<evidence type="ECO:0008006" key="4">
    <source>
        <dbReference type="Google" id="ProtNLM"/>
    </source>
</evidence>
<keyword evidence="1" id="KW-1133">Transmembrane helix</keyword>
<keyword evidence="1" id="KW-0472">Membrane</keyword>
<feature type="transmembrane region" description="Helical" evidence="1">
    <location>
        <begin position="56"/>
        <end position="76"/>
    </location>
</feature>
<sequence>MLWRLIQSDFLKMRKTYIWLLLFVSPVLAFAGGYLTEQVEGVPNEWIVPLVMMTPIHTILFLPLIIGVFTSFLCRFEHKNGGWKQLLSLPVKRTNVYLSKFILTMMLIAVNQGLVLVAWLAVGFLKGFEDPIPYDIMLRSFVGGWISTLPLAAIMLFISMAWSSFAAPLAFNVIFTVPNILVANSETFAPYYPWVQPFLTMIPRDGTGPWGGFFLSFESIAYAIIGGFILFFASGLVYINKKAV</sequence>
<reference evidence="2 3" key="1">
    <citation type="submission" date="2023-07" db="EMBL/GenBank/DDBJ databases">
        <title>Genomic Encyclopedia of Type Strains, Phase IV (KMG-IV): sequencing the most valuable type-strain genomes for metagenomic binning, comparative biology and taxonomic classification.</title>
        <authorList>
            <person name="Goeker M."/>
        </authorList>
    </citation>
    <scope>NUCLEOTIDE SEQUENCE [LARGE SCALE GENOMIC DNA]</scope>
    <source>
        <strain evidence="2 3">DSM 29005</strain>
    </source>
</reference>
<protein>
    <recommendedName>
        <fullName evidence="4">ABC transporter permease</fullName>
    </recommendedName>
</protein>
<evidence type="ECO:0000313" key="2">
    <source>
        <dbReference type="EMBL" id="MDQ0231394.1"/>
    </source>
</evidence>
<gene>
    <name evidence="2" type="ORF">J2S19_002677</name>
</gene>